<accession>A0A3S5C971</accession>
<sequence length="130" mass="13987">MMCLKRQTLDSHDSLPPYPLSRGRRCVPRAGHGVIRLGPAGRCPDDSPVGSQSLPTVLAGRAVGGLTFPHLCSRPPSSLALVLLLSASVDLERVTAERYAHNCKRGLGFCHKPLSSHPNRQLVALYLPGM</sequence>
<protein>
    <submittedName>
        <fullName evidence="1">Uncharacterized protein</fullName>
    </submittedName>
</protein>
<keyword evidence="2" id="KW-1185">Reference proteome</keyword>
<gene>
    <name evidence="1" type="ORF">PXEA_LOCUS36983</name>
</gene>
<proteinExistence type="predicted"/>
<dbReference type="EMBL" id="CAAALY010282474">
    <property type="protein sequence ID" value="VEL43543.1"/>
    <property type="molecule type" value="Genomic_DNA"/>
</dbReference>
<reference evidence="1" key="1">
    <citation type="submission" date="2018-11" db="EMBL/GenBank/DDBJ databases">
        <authorList>
            <consortium name="Pathogen Informatics"/>
        </authorList>
    </citation>
    <scope>NUCLEOTIDE SEQUENCE</scope>
</reference>
<comment type="caution">
    <text evidence="1">The sequence shown here is derived from an EMBL/GenBank/DDBJ whole genome shotgun (WGS) entry which is preliminary data.</text>
</comment>
<evidence type="ECO:0000313" key="1">
    <source>
        <dbReference type="EMBL" id="VEL43543.1"/>
    </source>
</evidence>
<organism evidence="1 2">
    <name type="scientific">Protopolystoma xenopodis</name>
    <dbReference type="NCBI Taxonomy" id="117903"/>
    <lineage>
        <taxon>Eukaryota</taxon>
        <taxon>Metazoa</taxon>
        <taxon>Spiralia</taxon>
        <taxon>Lophotrochozoa</taxon>
        <taxon>Platyhelminthes</taxon>
        <taxon>Monogenea</taxon>
        <taxon>Polyopisthocotylea</taxon>
        <taxon>Polystomatidea</taxon>
        <taxon>Polystomatidae</taxon>
        <taxon>Protopolystoma</taxon>
    </lineage>
</organism>
<evidence type="ECO:0000313" key="2">
    <source>
        <dbReference type="Proteomes" id="UP000784294"/>
    </source>
</evidence>
<name>A0A3S5C971_9PLAT</name>
<dbReference type="AlphaFoldDB" id="A0A3S5C971"/>
<dbReference type="Proteomes" id="UP000784294">
    <property type="component" value="Unassembled WGS sequence"/>
</dbReference>